<accession>A0A150IWA5</accession>
<dbReference type="EMBL" id="LNGD01000108">
    <property type="protein sequence ID" value="KYC49289.1"/>
    <property type="molecule type" value="Genomic_DNA"/>
</dbReference>
<gene>
    <name evidence="1" type="ORF">AMQ74_01442</name>
</gene>
<name>A0A150IWA5_9EURY</name>
<protein>
    <recommendedName>
        <fullName evidence="3">Addiction module component</fullName>
    </recommendedName>
</protein>
<comment type="caution">
    <text evidence="1">The sequence shown here is derived from an EMBL/GenBank/DDBJ whole genome shotgun (WGS) entry which is preliminary data.</text>
</comment>
<evidence type="ECO:0000313" key="1">
    <source>
        <dbReference type="EMBL" id="KYC49289.1"/>
    </source>
</evidence>
<dbReference type="Proteomes" id="UP000075578">
    <property type="component" value="Unassembled WGS sequence"/>
</dbReference>
<dbReference type="AlphaFoldDB" id="A0A150IWA5"/>
<evidence type="ECO:0008006" key="3">
    <source>
        <dbReference type="Google" id="ProtNLM"/>
    </source>
</evidence>
<organism evidence="1 2">
    <name type="scientific">Candidatus Methanofastidiosum methylothiophilum</name>
    <dbReference type="NCBI Taxonomy" id="1705564"/>
    <lineage>
        <taxon>Archaea</taxon>
        <taxon>Methanobacteriati</taxon>
        <taxon>Methanobacteriota</taxon>
        <taxon>Stenosarchaea group</taxon>
        <taxon>Candidatus Methanofastidiosia</taxon>
        <taxon>Candidatus Methanofastidiosales</taxon>
        <taxon>Candidatus Methanofastidiosaceae</taxon>
        <taxon>Candidatus Methanofastidiosum</taxon>
    </lineage>
</organism>
<reference evidence="1 2" key="1">
    <citation type="journal article" date="2016" name="ISME J.">
        <title>Chasing the elusive Euryarchaeota class WSA2: genomes reveal a uniquely fastidious methyl-reducing methanogen.</title>
        <authorList>
            <person name="Nobu M.K."/>
            <person name="Narihiro T."/>
            <person name="Kuroda K."/>
            <person name="Mei R."/>
            <person name="Liu W.T."/>
        </authorList>
    </citation>
    <scope>NUCLEOTIDE SEQUENCE [LARGE SCALE GENOMIC DNA]</scope>
    <source>
        <strain evidence="1">U1lsi0528_Bin089</strain>
    </source>
</reference>
<proteinExistence type="predicted"/>
<evidence type="ECO:0000313" key="2">
    <source>
        <dbReference type="Proteomes" id="UP000075578"/>
    </source>
</evidence>
<sequence length="54" mass="6397">MYELVGDIDKLQAELETILNPDWEKAINDAMNEVKEGKLIDRSELEKLWKERHV</sequence>